<dbReference type="EMBL" id="QUSK01000021">
    <property type="protein sequence ID" value="RGD74819.1"/>
    <property type="molecule type" value="Genomic_DNA"/>
</dbReference>
<proteinExistence type="predicted"/>
<evidence type="ECO:0000313" key="2">
    <source>
        <dbReference type="Proteomes" id="UP000260721"/>
    </source>
</evidence>
<protein>
    <submittedName>
        <fullName evidence="1">Uncharacterized protein</fullName>
    </submittedName>
</protein>
<reference evidence="1 2" key="1">
    <citation type="submission" date="2018-08" db="EMBL/GenBank/DDBJ databases">
        <title>A genome reference for cultivated species of the human gut microbiota.</title>
        <authorList>
            <person name="Zou Y."/>
            <person name="Xue W."/>
            <person name="Luo G."/>
        </authorList>
    </citation>
    <scope>NUCLEOTIDE SEQUENCE [LARGE SCALE GENOMIC DNA]</scope>
    <source>
        <strain evidence="1 2">TF08-11</strain>
    </source>
</reference>
<gene>
    <name evidence="1" type="ORF">DXC78_09280</name>
</gene>
<comment type="caution">
    <text evidence="1">The sequence shown here is derived from an EMBL/GenBank/DDBJ whole genome shotgun (WGS) entry which is preliminary data.</text>
</comment>
<evidence type="ECO:0000313" key="1">
    <source>
        <dbReference type="EMBL" id="RGD74819.1"/>
    </source>
</evidence>
<name>A0A3E3E0X0_9FIRM</name>
<dbReference type="Proteomes" id="UP000260721">
    <property type="component" value="Unassembled WGS sequence"/>
</dbReference>
<organism evidence="1 2">
    <name type="scientific">Faecalicoccus pleomorphus</name>
    <dbReference type="NCBI Taxonomy" id="1323"/>
    <lineage>
        <taxon>Bacteria</taxon>
        <taxon>Bacillati</taxon>
        <taxon>Bacillota</taxon>
        <taxon>Erysipelotrichia</taxon>
        <taxon>Erysipelotrichales</taxon>
        <taxon>Erysipelotrichaceae</taxon>
        <taxon>Faecalicoccus</taxon>
    </lineage>
</organism>
<accession>A0A3E3E0X0</accession>
<dbReference type="AlphaFoldDB" id="A0A3E3E0X0"/>
<sequence>MNLYTETMVDELWHKLESYKILEKKRKVFLEKISFYQEQIKSFYTAKGVSFDGIHIENPTGQDKILNDIISKQQSYEAQYMLNECHIKALETIRDLCCEEVKEMIQKKFFEGKTWDWMQYEGFYKSSHAIRYQIRKELAKLVEH</sequence>